<name>A0A345Y1E6_9ACTN</name>
<dbReference type="Pfam" id="PF12728">
    <property type="entry name" value="HTH_17"/>
    <property type="match status" value="1"/>
</dbReference>
<proteinExistence type="predicted"/>
<evidence type="ECO:0000313" key="3">
    <source>
        <dbReference type="Proteomes" id="UP000254425"/>
    </source>
</evidence>
<dbReference type="Proteomes" id="UP000254425">
    <property type="component" value="Chromosome"/>
</dbReference>
<organism evidence="2 3">
    <name type="scientific">Streptomyces armeniacus</name>
    <dbReference type="NCBI Taxonomy" id="83291"/>
    <lineage>
        <taxon>Bacteria</taxon>
        <taxon>Bacillati</taxon>
        <taxon>Actinomycetota</taxon>
        <taxon>Actinomycetes</taxon>
        <taxon>Kitasatosporales</taxon>
        <taxon>Streptomycetaceae</taxon>
        <taxon>Streptomyces</taxon>
    </lineage>
</organism>
<sequence>MAALRLSRFKVYDLIRSGKLPSFTEGRSRRVPVDSLATYIRNKMEGAA</sequence>
<dbReference type="AlphaFoldDB" id="A0A345Y1E6"/>
<protein>
    <submittedName>
        <fullName evidence="2">DNA-binding protein</fullName>
    </submittedName>
</protein>
<dbReference type="EMBL" id="CP031320">
    <property type="protein sequence ID" value="AXK37712.1"/>
    <property type="molecule type" value="Genomic_DNA"/>
</dbReference>
<feature type="domain" description="Helix-turn-helix" evidence="1">
    <location>
        <begin position="3"/>
        <end position="43"/>
    </location>
</feature>
<evidence type="ECO:0000313" key="2">
    <source>
        <dbReference type="EMBL" id="AXK37712.1"/>
    </source>
</evidence>
<gene>
    <name evidence="2" type="ORF">DVA86_27975</name>
</gene>
<evidence type="ECO:0000259" key="1">
    <source>
        <dbReference type="Pfam" id="PF12728"/>
    </source>
</evidence>
<reference evidence="2 3" key="1">
    <citation type="submission" date="2018-07" db="EMBL/GenBank/DDBJ databases">
        <title>Draft genome of the type strain Streptomyces armeniacus ATCC 15676.</title>
        <authorList>
            <person name="Labana P."/>
            <person name="Gosse J.T."/>
            <person name="Boddy C.N."/>
        </authorList>
    </citation>
    <scope>NUCLEOTIDE SEQUENCE [LARGE SCALE GENOMIC DNA]</scope>
    <source>
        <strain evidence="2 3">ATCC 15676</strain>
    </source>
</reference>
<dbReference type="GO" id="GO:0003677">
    <property type="term" value="F:DNA binding"/>
    <property type="evidence" value="ECO:0007669"/>
    <property type="project" value="UniProtKB-KW"/>
</dbReference>
<dbReference type="InterPro" id="IPR041657">
    <property type="entry name" value="HTH_17"/>
</dbReference>
<keyword evidence="3" id="KW-1185">Reference proteome</keyword>
<accession>A0A345Y1E6</accession>
<dbReference type="KEGG" id="sarm:DVA86_27975"/>
<keyword evidence="2" id="KW-0238">DNA-binding</keyword>